<evidence type="ECO:0000256" key="2">
    <source>
        <dbReference type="SAM" id="Phobius"/>
    </source>
</evidence>
<keyword evidence="2" id="KW-1133">Transmembrane helix</keyword>
<comment type="caution">
    <text evidence="5">The sequence shown here is derived from an EMBL/GenBank/DDBJ whole genome shotgun (WGS) entry which is preliminary data.</text>
</comment>
<gene>
    <name evidence="5" type="ORF">EHQ30_08565</name>
</gene>
<dbReference type="RefSeq" id="WP_100789810.1">
    <property type="nucleotide sequence ID" value="NZ_NPDQ01000002.1"/>
</dbReference>
<evidence type="ECO:0000313" key="5">
    <source>
        <dbReference type="EMBL" id="TGK96635.1"/>
    </source>
</evidence>
<evidence type="ECO:0000256" key="1">
    <source>
        <dbReference type="ARBA" id="ARBA00022448"/>
    </source>
</evidence>
<dbReference type="Gene3D" id="2.40.30.170">
    <property type="match status" value="1"/>
</dbReference>
<name>A0A2M9Y4W2_9LEPT</name>
<dbReference type="InterPro" id="IPR058649">
    <property type="entry name" value="CzcB_C"/>
</dbReference>
<sequence>MLITLKSLNQKAKILLLSGVFLVVAAVLFMIFSKPAKQVHKHPEKAEVFDGGLRIVFKPNSPGLEIVKSTAIGGGGEFVSLEAPARLIASTSPSVSNGARIILFESAELNDLYVGYVHAKNKLHRSNKNLSRIKDMFVHRVATEKDLVESETDSGNDAAELAEFEGKLRAQGLNPSELSTAGSLKAWIITDVPESQISTLRKGKKVKVVFASFPDEEFIGTAEAIGDNVDPLTRTAKMRIIVVNDKYRLKPGMFGVVKFPEQTGGDSVVLPYTAIVTVEGKNYVFVEEEPLTFKRREVVLGISTKERVNIIQGLNPGEKIAIQGSILLKGLSFGF</sequence>
<dbReference type="Pfam" id="PF25975">
    <property type="entry name" value="CzcB_C"/>
    <property type="match status" value="1"/>
</dbReference>
<dbReference type="PANTHER" id="PTHR30097">
    <property type="entry name" value="CATION EFFLUX SYSTEM PROTEIN CUSB"/>
    <property type="match status" value="1"/>
</dbReference>
<dbReference type="Pfam" id="PF25954">
    <property type="entry name" value="Beta-barrel_RND_2"/>
    <property type="match status" value="1"/>
</dbReference>
<feature type="domain" description="CzcB-like C-terminal circularly permuted SH3-like" evidence="4">
    <location>
        <begin position="268"/>
        <end position="329"/>
    </location>
</feature>
<proteinExistence type="predicted"/>
<dbReference type="OrthoDB" id="9806939at2"/>
<keyword evidence="6" id="KW-1185">Reference proteome</keyword>
<keyword evidence="2" id="KW-0812">Transmembrane</keyword>
<reference evidence="5" key="1">
    <citation type="journal article" date="2019" name="PLoS Negl. Trop. Dis.">
        <title>Revisiting the worldwide diversity of Leptospira species in the environment.</title>
        <authorList>
            <person name="Vincent A.T."/>
            <person name="Schiettekatte O."/>
            <person name="Bourhy P."/>
            <person name="Veyrier F.J."/>
            <person name="Picardeau M."/>
        </authorList>
    </citation>
    <scope>NUCLEOTIDE SEQUENCE [LARGE SCALE GENOMIC DNA]</scope>
    <source>
        <strain evidence="5">201800277</strain>
    </source>
</reference>
<dbReference type="Proteomes" id="UP000297891">
    <property type="component" value="Unassembled WGS sequence"/>
</dbReference>
<accession>A0A2M9Y4W2</accession>
<evidence type="ECO:0000259" key="3">
    <source>
        <dbReference type="Pfam" id="PF25954"/>
    </source>
</evidence>
<dbReference type="InterPro" id="IPR058792">
    <property type="entry name" value="Beta-barrel_RND_2"/>
</dbReference>
<organism evidence="5 6">
    <name type="scientific">Leptospira brenneri</name>
    <dbReference type="NCBI Taxonomy" id="2023182"/>
    <lineage>
        <taxon>Bacteria</taxon>
        <taxon>Pseudomonadati</taxon>
        <taxon>Spirochaetota</taxon>
        <taxon>Spirochaetia</taxon>
        <taxon>Leptospirales</taxon>
        <taxon>Leptospiraceae</taxon>
        <taxon>Leptospira</taxon>
    </lineage>
</organism>
<feature type="domain" description="CusB-like beta-barrel" evidence="3">
    <location>
        <begin position="187"/>
        <end position="260"/>
    </location>
</feature>
<dbReference type="Gene3D" id="2.40.420.20">
    <property type="match status" value="1"/>
</dbReference>
<dbReference type="EMBL" id="RQFP01000001">
    <property type="protein sequence ID" value="TGK96635.1"/>
    <property type="molecule type" value="Genomic_DNA"/>
</dbReference>
<feature type="transmembrane region" description="Helical" evidence="2">
    <location>
        <begin position="12"/>
        <end position="32"/>
    </location>
</feature>
<evidence type="ECO:0000259" key="4">
    <source>
        <dbReference type="Pfam" id="PF25975"/>
    </source>
</evidence>
<dbReference type="InterPro" id="IPR051909">
    <property type="entry name" value="MFP_Cation_Efflux"/>
</dbReference>
<protein>
    <submittedName>
        <fullName evidence="5">HlyD family efflux transporter periplasmic adaptor subunit</fullName>
    </submittedName>
</protein>
<keyword evidence="2" id="KW-0472">Membrane</keyword>
<evidence type="ECO:0000313" key="6">
    <source>
        <dbReference type="Proteomes" id="UP000297891"/>
    </source>
</evidence>
<dbReference type="AlphaFoldDB" id="A0A2M9Y4W2"/>
<dbReference type="SUPFAM" id="SSF111369">
    <property type="entry name" value="HlyD-like secretion proteins"/>
    <property type="match status" value="1"/>
</dbReference>
<keyword evidence="1" id="KW-0813">Transport</keyword>